<dbReference type="AlphaFoldDB" id="A0A517XMC8"/>
<feature type="transmembrane region" description="Helical" evidence="1">
    <location>
        <begin position="212"/>
        <end position="230"/>
    </location>
</feature>
<name>A0A517XMC8_9BACT</name>
<keyword evidence="3" id="KW-1185">Reference proteome</keyword>
<accession>A0A517XMC8</accession>
<dbReference type="Proteomes" id="UP000319576">
    <property type="component" value="Chromosome"/>
</dbReference>
<organism evidence="2 3">
    <name type="scientific">Urbifossiella limnaea</name>
    <dbReference type="NCBI Taxonomy" id="2528023"/>
    <lineage>
        <taxon>Bacteria</taxon>
        <taxon>Pseudomonadati</taxon>
        <taxon>Planctomycetota</taxon>
        <taxon>Planctomycetia</taxon>
        <taxon>Gemmatales</taxon>
        <taxon>Gemmataceae</taxon>
        <taxon>Urbifossiella</taxon>
    </lineage>
</organism>
<dbReference type="KEGG" id="uli:ETAA1_05610"/>
<feature type="transmembrane region" description="Helical" evidence="1">
    <location>
        <begin position="12"/>
        <end position="31"/>
    </location>
</feature>
<keyword evidence="1" id="KW-0812">Transmembrane</keyword>
<dbReference type="EMBL" id="CP036273">
    <property type="protein sequence ID" value="QDU18668.1"/>
    <property type="molecule type" value="Genomic_DNA"/>
</dbReference>
<keyword evidence="1" id="KW-1133">Transmembrane helix</keyword>
<evidence type="ECO:0000313" key="2">
    <source>
        <dbReference type="EMBL" id="QDU18668.1"/>
    </source>
</evidence>
<sequence>MPDLDAPPAAVAALWAAVGVWLAWWFVPLLVSAAGGTRYANGGEEDPAALEPDGTDPAYAAAFDALRRLGYEPLGPGWMRLTFHLRDWTYRTTVRAFRNRSAGRFAFLHELPVAPGWHQLIFATCWADGGLDLTAGGAADTLTADDDFAMEAVATADPAVLEARHADRVAAHAAAGRRRDTDLSLRALLDATERNAGPSTITPTARTARVELVAAGGPLAVAAAAAVMVFGPFSWAVPVALLAVLTGLWVLTAVARANVVAQLRRAAEPPDEGW</sequence>
<keyword evidence="1" id="KW-0472">Membrane</keyword>
<evidence type="ECO:0000256" key="1">
    <source>
        <dbReference type="SAM" id="Phobius"/>
    </source>
</evidence>
<proteinExistence type="predicted"/>
<feature type="transmembrane region" description="Helical" evidence="1">
    <location>
        <begin position="236"/>
        <end position="255"/>
    </location>
</feature>
<reference evidence="2 3" key="1">
    <citation type="submission" date="2019-02" db="EMBL/GenBank/DDBJ databases">
        <title>Deep-cultivation of Planctomycetes and their phenomic and genomic characterization uncovers novel biology.</title>
        <authorList>
            <person name="Wiegand S."/>
            <person name="Jogler M."/>
            <person name="Boedeker C."/>
            <person name="Pinto D."/>
            <person name="Vollmers J."/>
            <person name="Rivas-Marin E."/>
            <person name="Kohn T."/>
            <person name="Peeters S.H."/>
            <person name="Heuer A."/>
            <person name="Rast P."/>
            <person name="Oberbeckmann S."/>
            <person name="Bunk B."/>
            <person name="Jeske O."/>
            <person name="Meyerdierks A."/>
            <person name="Storesund J.E."/>
            <person name="Kallscheuer N."/>
            <person name="Luecker S."/>
            <person name="Lage O.M."/>
            <person name="Pohl T."/>
            <person name="Merkel B.J."/>
            <person name="Hornburger P."/>
            <person name="Mueller R.-W."/>
            <person name="Bruemmer F."/>
            <person name="Labrenz M."/>
            <person name="Spormann A.M."/>
            <person name="Op den Camp H."/>
            <person name="Overmann J."/>
            <person name="Amann R."/>
            <person name="Jetten M.S.M."/>
            <person name="Mascher T."/>
            <person name="Medema M.H."/>
            <person name="Devos D.P."/>
            <person name="Kaster A.-K."/>
            <person name="Ovreas L."/>
            <person name="Rohde M."/>
            <person name="Galperin M.Y."/>
            <person name="Jogler C."/>
        </authorList>
    </citation>
    <scope>NUCLEOTIDE SEQUENCE [LARGE SCALE GENOMIC DNA]</scope>
    <source>
        <strain evidence="2 3">ETA_A1</strain>
    </source>
</reference>
<protein>
    <submittedName>
        <fullName evidence="2">Uncharacterized protein</fullName>
    </submittedName>
</protein>
<dbReference type="RefSeq" id="WP_145234107.1">
    <property type="nucleotide sequence ID" value="NZ_CP036273.1"/>
</dbReference>
<gene>
    <name evidence="2" type="ORF">ETAA1_05610</name>
</gene>
<evidence type="ECO:0000313" key="3">
    <source>
        <dbReference type="Proteomes" id="UP000319576"/>
    </source>
</evidence>